<dbReference type="PANTHER" id="PTHR44329:SF214">
    <property type="entry name" value="PROTEIN KINASE DOMAIN-CONTAINING PROTEIN"/>
    <property type="match status" value="1"/>
</dbReference>
<dbReference type="OrthoDB" id="121681at2759"/>
<dbReference type="InterPro" id="IPR001245">
    <property type="entry name" value="Ser-Thr/Tyr_kinase_cat_dom"/>
</dbReference>
<feature type="domain" description="Protein kinase" evidence="1">
    <location>
        <begin position="1"/>
        <end position="109"/>
    </location>
</feature>
<evidence type="ECO:0000313" key="3">
    <source>
        <dbReference type="EMBL" id="KAE9283289.1"/>
    </source>
</evidence>
<keyword evidence="4" id="KW-1185">Reference proteome</keyword>
<comment type="caution">
    <text evidence="2">The sequence shown here is derived from an EMBL/GenBank/DDBJ whole genome shotgun (WGS) entry which is preliminary data.</text>
</comment>
<accession>A0A6A3HSP9</accession>
<evidence type="ECO:0000313" key="5">
    <source>
        <dbReference type="Proteomes" id="UP000435112"/>
    </source>
</evidence>
<reference evidence="2 5" key="1">
    <citation type="submission" date="2018-09" db="EMBL/GenBank/DDBJ databases">
        <title>Genomic investigation of the strawberry pathogen Phytophthora fragariae indicates pathogenicity is determined by transcriptional variation in three key races.</title>
        <authorList>
            <person name="Adams T.M."/>
            <person name="Armitage A.D."/>
            <person name="Sobczyk M.K."/>
            <person name="Bates H.J."/>
            <person name="Dunwell J.M."/>
            <person name="Nellist C.F."/>
            <person name="Harrison R.J."/>
        </authorList>
    </citation>
    <scope>NUCLEOTIDE SEQUENCE [LARGE SCALE GENOMIC DNA]</scope>
    <source>
        <strain evidence="2 5">SCRP324</strain>
        <strain evidence="3 4">SCRP333</strain>
    </source>
</reference>
<dbReference type="InterPro" id="IPR000719">
    <property type="entry name" value="Prot_kinase_dom"/>
</dbReference>
<dbReference type="Pfam" id="PF07714">
    <property type="entry name" value="PK_Tyr_Ser-Thr"/>
    <property type="match status" value="1"/>
</dbReference>
<evidence type="ECO:0000259" key="1">
    <source>
        <dbReference type="PROSITE" id="PS50011"/>
    </source>
</evidence>
<dbReference type="InterPro" id="IPR051681">
    <property type="entry name" value="Ser/Thr_Kinases-Pseudokinases"/>
</dbReference>
<dbReference type="AlphaFoldDB" id="A0A6A3HSP9"/>
<evidence type="ECO:0000313" key="2">
    <source>
        <dbReference type="EMBL" id="KAE8973726.1"/>
    </source>
</evidence>
<dbReference type="GO" id="GO:0005524">
    <property type="term" value="F:ATP binding"/>
    <property type="evidence" value="ECO:0007669"/>
    <property type="project" value="InterPro"/>
</dbReference>
<protein>
    <recommendedName>
        <fullName evidence="1">Protein kinase domain-containing protein</fullName>
    </recommendedName>
</protein>
<dbReference type="EMBL" id="QXFT01003711">
    <property type="protein sequence ID" value="KAE9283289.1"/>
    <property type="molecule type" value="Genomic_DNA"/>
</dbReference>
<sequence>SCVQRSFLCTEDVVVAANQKTVHGGLKCNNILVGDKWKAKLADFGFSTVRTLSAGLSQMAGQANTKSVRWKPKEVLEETGTEAVRYESDIYSLAMCMIETKTHEIRPTR</sequence>
<evidence type="ECO:0000313" key="4">
    <source>
        <dbReference type="Proteomes" id="UP000434957"/>
    </source>
</evidence>
<dbReference type="SUPFAM" id="SSF56112">
    <property type="entry name" value="Protein kinase-like (PK-like)"/>
    <property type="match status" value="1"/>
</dbReference>
<dbReference type="EMBL" id="QXFU01003653">
    <property type="protein sequence ID" value="KAE8973726.1"/>
    <property type="molecule type" value="Genomic_DNA"/>
</dbReference>
<proteinExistence type="predicted"/>
<dbReference type="GO" id="GO:0004674">
    <property type="term" value="F:protein serine/threonine kinase activity"/>
    <property type="evidence" value="ECO:0007669"/>
    <property type="project" value="TreeGrafter"/>
</dbReference>
<dbReference type="PANTHER" id="PTHR44329">
    <property type="entry name" value="SERINE/THREONINE-PROTEIN KINASE TNNI3K-RELATED"/>
    <property type="match status" value="1"/>
</dbReference>
<dbReference type="Gene3D" id="1.10.510.10">
    <property type="entry name" value="Transferase(Phosphotransferase) domain 1"/>
    <property type="match status" value="1"/>
</dbReference>
<feature type="non-terminal residue" evidence="2">
    <location>
        <position position="1"/>
    </location>
</feature>
<dbReference type="Proteomes" id="UP000434957">
    <property type="component" value="Unassembled WGS sequence"/>
</dbReference>
<gene>
    <name evidence="2" type="ORF">PR002_g26115</name>
    <name evidence="3" type="ORF">PR003_g27162</name>
</gene>
<dbReference type="InterPro" id="IPR011009">
    <property type="entry name" value="Kinase-like_dom_sf"/>
</dbReference>
<name>A0A6A3HSP9_9STRA</name>
<organism evidence="2 5">
    <name type="scientific">Phytophthora rubi</name>
    <dbReference type="NCBI Taxonomy" id="129364"/>
    <lineage>
        <taxon>Eukaryota</taxon>
        <taxon>Sar</taxon>
        <taxon>Stramenopiles</taxon>
        <taxon>Oomycota</taxon>
        <taxon>Peronosporomycetes</taxon>
        <taxon>Peronosporales</taxon>
        <taxon>Peronosporaceae</taxon>
        <taxon>Phytophthora</taxon>
    </lineage>
</organism>
<dbReference type="PROSITE" id="PS50011">
    <property type="entry name" value="PROTEIN_KINASE_DOM"/>
    <property type="match status" value="1"/>
</dbReference>
<dbReference type="Proteomes" id="UP000435112">
    <property type="component" value="Unassembled WGS sequence"/>
</dbReference>